<sequence length="61" mass="6909">KRVKEITKLEGMSCVLKRQNFAGKNGIYDVRCHQLSCPTFLAKCLPVSFWCVSVGQLYINS</sequence>
<gene>
    <name evidence="1" type="ORF">QR685DRAFT_446202</name>
</gene>
<comment type="caution">
    <text evidence="1">The sequence shown here is derived from an EMBL/GenBank/DDBJ whole genome shotgun (WGS) entry which is preliminary data.</text>
</comment>
<dbReference type="EMBL" id="JAVLET010000007">
    <property type="protein sequence ID" value="KAL0468127.1"/>
    <property type="molecule type" value="Genomic_DNA"/>
</dbReference>
<proteinExistence type="predicted"/>
<feature type="non-terminal residue" evidence="1">
    <location>
        <position position="1"/>
    </location>
</feature>
<accession>A0ABR3D600</accession>
<name>A0ABR3D600_NEUIN</name>
<organism evidence="1 2">
    <name type="scientific">Neurospora intermedia</name>
    <dbReference type="NCBI Taxonomy" id="5142"/>
    <lineage>
        <taxon>Eukaryota</taxon>
        <taxon>Fungi</taxon>
        <taxon>Dikarya</taxon>
        <taxon>Ascomycota</taxon>
        <taxon>Pezizomycotina</taxon>
        <taxon>Sordariomycetes</taxon>
        <taxon>Sordariomycetidae</taxon>
        <taxon>Sordariales</taxon>
        <taxon>Sordariaceae</taxon>
        <taxon>Neurospora</taxon>
    </lineage>
</organism>
<reference evidence="1 2" key="1">
    <citation type="submission" date="2023-09" db="EMBL/GenBank/DDBJ databases">
        <title>Multi-omics analysis of a traditional fermented food reveals byproduct-associated fungal strains for waste-to-food upcycling.</title>
        <authorList>
            <consortium name="Lawrence Berkeley National Laboratory"/>
            <person name="Rekdal V.M."/>
            <person name="Villalobos-Escobedo J.M."/>
            <person name="Rodriguez-Valeron N."/>
            <person name="Garcia M.O."/>
            <person name="Vasquez D.P."/>
            <person name="Damayanti I."/>
            <person name="Sorensen P.M."/>
            <person name="Baidoo E.E."/>
            <person name="De Carvalho A.C."/>
            <person name="Riley R."/>
            <person name="Lipzen A."/>
            <person name="He G."/>
            <person name="Yan M."/>
            <person name="Haridas S."/>
            <person name="Daum C."/>
            <person name="Yoshinaga Y."/>
            <person name="Ng V."/>
            <person name="Grigoriev I.V."/>
            <person name="Munk R."/>
            <person name="Nuraida L."/>
            <person name="Wijaya C.H."/>
            <person name="Morales P.-C."/>
            <person name="Keasling J.D."/>
        </authorList>
    </citation>
    <scope>NUCLEOTIDE SEQUENCE [LARGE SCALE GENOMIC DNA]</scope>
    <source>
        <strain evidence="1 2">FGSC 2613</strain>
    </source>
</reference>
<evidence type="ECO:0000313" key="2">
    <source>
        <dbReference type="Proteomes" id="UP001451303"/>
    </source>
</evidence>
<keyword evidence="2" id="KW-1185">Reference proteome</keyword>
<dbReference type="Proteomes" id="UP001451303">
    <property type="component" value="Unassembled WGS sequence"/>
</dbReference>
<evidence type="ECO:0000313" key="1">
    <source>
        <dbReference type="EMBL" id="KAL0468127.1"/>
    </source>
</evidence>
<protein>
    <submittedName>
        <fullName evidence="1">Uncharacterized protein</fullName>
    </submittedName>
</protein>